<name>A0A852TYW6_9ACTN</name>
<feature type="transmembrane region" description="Helical" evidence="1">
    <location>
        <begin position="20"/>
        <end position="47"/>
    </location>
</feature>
<keyword evidence="3" id="KW-1185">Reference proteome</keyword>
<keyword evidence="1" id="KW-0812">Transmembrane</keyword>
<reference evidence="2 3" key="1">
    <citation type="submission" date="2020-07" db="EMBL/GenBank/DDBJ databases">
        <title>Sequencing the genomes of 1000 actinobacteria strains.</title>
        <authorList>
            <person name="Klenk H.-P."/>
        </authorList>
    </citation>
    <scope>NUCLEOTIDE SEQUENCE [LARGE SCALE GENOMIC DNA]</scope>
    <source>
        <strain evidence="2 3">CXB654</strain>
    </source>
</reference>
<proteinExistence type="predicted"/>
<evidence type="ECO:0008006" key="4">
    <source>
        <dbReference type="Google" id="ProtNLM"/>
    </source>
</evidence>
<dbReference type="EMBL" id="JACCCC010000001">
    <property type="protein sequence ID" value="NYE49756.1"/>
    <property type="molecule type" value="Genomic_DNA"/>
</dbReference>
<protein>
    <recommendedName>
        <fullName evidence="4">DUF4190 domain-containing protein</fullName>
    </recommendedName>
</protein>
<comment type="caution">
    <text evidence="2">The sequence shown here is derived from an EMBL/GenBank/DDBJ whole genome shotgun (WGS) entry which is preliminary data.</text>
</comment>
<keyword evidence="1" id="KW-1133">Transmembrane helix</keyword>
<sequence>MTNEPSAPQTDGQQPTVERGGLWGLFFSTAGLLLPPFGLLLSAFGIIQGRKARRAAKASNGQAPGALMSMIVGWMGVVLSLFMIIGYAVFWTEYSAYGECSARAHTEALQSECDDALQEALAERLGVPPESIPLGTGL</sequence>
<dbReference type="AlphaFoldDB" id="A0A852TYW6"/>
<organism evidence="2 3">
    <name type="scientific">Spinactinospora alkalitolerans</name>
    <dbReference type="NCBI Taxonomy" id="687207"/>
    <lineage>
        <taxon>Bacteria</taxon>
        <taxon>Bacillati</taxon>
        <taxon>Actinomycetota</taxon>
        <taxon>Actinomycetes</taxon>
        <taxon>Streptosporangiales</taxon>
        <taxon>Nocardiopsidaceae</taxon>
        <taxon>Spinactinospora</taxon>
    </lineage>
</organism>
<keyword evidence="1" id="KW-0472">Membrane</keyword>
<feature type="transmembrane region" description="Helical" evidence="1">
    <location>
        <begin position="67"/>
        <end position="91"/>
    </location>
</feature>
<accession>A0A852TYW6</accession>
<dbReference type="RefSeq" id="WP_179645364.1">
    <property type="nucleotide sequence ID" value="NZ_BAAAYY010000037.1"/>
</dbReference>
<dbReference type="Proteomes" id="UP000589036">
    <property type="component" value="Unassembled WGS sequence"/>
</dbReference>
<evidence type="ECO:0000313" key="2">
    <source>
        <dbReference type="EMBL" id="NYE49756.1"/>
    </source>
</evidence>
<evidence type="ECO:0000256" key="1">
    <source>
        <dbReference type="SAM" id="Phobius"/>
    </source>
</evidence>
<evidence type="ECO:0000313" key="3">
    <source>
        <dbReference type="Proteomes" id="UP000589036"/>
    </source>
</evidence>
<gene>
    <name evidence="2" type="ORF">HDA32_004876</name>
</gene>